<dbReference type="HOGENOM" id="CLU_130983_0_0_9"/>
<accession>A0A0H2VF36</accession>
<dbReference type="KEGG" id="sep:SE_0387"/>
<dbReference type="OrthoDB" id="2399156at2"/>
<dbReference type="RefSeq" id="WP_002438783.1">
    <property type="nucleotide sequence ID" value="NC_004461.1"/>
</dbReference>
<dbReference type="InterPro" id="IPR058116">
    <property type="entry name" value="SA0570-like"/>
</dbReference>
<proteinExistence type="predicted"/>
<feature type="signal peptide" evidence="1">
    <location>
        <begin position="1"/>
        <end position="26"/>
    </location>
</feature>
<evidence type="ECO:0000256" key="1">
    <source>
        <dbReference type="SAM" id="SignalP"/>
    </source>
</evidence>
<dbReference type="PATRIC" id="fig|176280.10.peg.362"/>
<evidence type="ECO:0008006" key="4">
    <source>
        <dbReference type="Google" id="ProtNLM"/>
    </source>
</evidence>
<evidence type="ECO:0000313" key="2">
    <source>
        <dbReference type="EMBL" id="AAO03984.1"/>
    </source>
</evidence>
<dbReference type="NCBIfam" id="NF047391">
    <property type="entry name" value="SA0570_fam"/>
    <property type="match status" value="1"/>
</dbReference>
<organism evidence="2 3">
    <name type="scientific">Staphylococcus epidermidis (strain ATCC 12228 / FDA PCI 1200)</name>
    <dbReference type="NCBI Taxonomy" id="176280"/>
    <lineage>
        <taxon>Bacteria</taxon>
        <taxon>Bacillati</taxon>
        <taxon>Bacillota</taxon>
        <taxon>Bacilli</taxon>
        <taxon>Bacillales</taxon>
        <taxon>Staphylococcaceae</taxon>
        <taxon>Staphylococcus</taxon>
    </lineage>
</organism>
<keyword evidence="1" id="KW-0732">Signal</keyword>
<sequence>MKKLITSLLVLGLVLTGVSVGNNVEAATGNSMKTVQQLNKGDKSLENVKIGESMKSVLKKYSHPIYSYNPNSNEKYYEFRTDKGVLLVTANGKKERGNVTRVSMTYNDANGPSYKAVKQQLGHKAISRVHYNNVTGNFGYIQKDQASYQFSSNSPKDKNVKLYRIDLNK</sequence>
<gene>
    <name evidence="2" type="ordered locus">SE_0387</name>
</gene>
<evidence type="ECO:0000313" key="3">
    <source>
        <dbReference type="Proteomes" id="UP000001411"/>
    </source>
</evidence>
<reference evidence="2 3" key="1">
    <citation type="journal article" date="2003" name="Mol. Microbiol.">
        <title>Genome-based analysis of virulence genes in a non-biofilm-forming Staphylococcus epidermidis strain (ATCC 12228).</title>
        <authorList>
            <person name="Zhang Y.Q."/>
            <person name="Ren S.X."/>
            <person name="Li H.L."/>
            <person name="Wang Y.X."/>
            <person name="Fu G."/>
            <person name="Yang J."/>
            <person name="Qin Z.Q."/>
            <person name="Miao Y.G."/>
            <person name="Wang W.Y."/>
            <person name="Chen R.S."/>
            <person name="Shen Y."/>
            <person name="Chen Z."/>
            <person name="Yuan Z.H."/>
            <person name="Zhao G.P."/>
            <person name="Qu D."/>
            <person name="Danchin A."/>
            <person name="Wen Y.M."/>
        </authorList>
    </citation>
    <scope>NUCLEOTIDE SEQUENCE [LARGE SCALE GENOMIC DNA]</scope>
    <source>
        <strain evidence="3">ATCC 12228 / FDA PCI 1200</strain>
    </source>
</reference>
<dbReference type="AlphaFoldDB" id="A0A0H2VF36"/>
<dbReference type="Proteomes" id="UP000001411">
    <property type="component" value="Chromosome"/>
</dbReference>
<dbReference type="EMBL" id="AE015929">
    <property type="protein sequence ID" value="AAO03984.1"/>
    <property type="molecule type" value="Genomic_DNA"/>
</dbReference>
<feature type="chain" id="PRO_5030007258" description="Extracellular protein" evidence="1">
    <location>
        <begin position="27"/>
        <end position="169"/>
    </location>
</feature>
<name>A0A0H2VF36_STAES</name>
<dbReference type="GeneID" id="50019454"/>
<protein>
    <recommendedName>
        <fullName evidence="4">Extracellular protein</fullName>
    </recommendedName>
</protein>
<dbReference type="eggNOG" id="ENOG503056J">
    <property type="taxonomic scope" value="Bacteria"/>
</dbReference>